<protein>
    <recommendedName>
        <fullName evidence="4">Right handed beta helix domain-containing protein</fullName>
    </recommendedName>
</protein>
<keyword evidence="2" id="KW-1133">Transmembrane helix</keyword>
<dbReference type="InterPro" id="IPR011050">
    <property type="entry name" value="Pectin_lyase_fold/virulence"/>
</dbReference>
<gene>
    <name evidence="3" type="ORF">SMAR0320_LOCUS21355</name>
</gene>
<dbReference type="SUPFAM" id="SSF51126">
    <property type="entry name" value="Pectin lyase-like"/>
    <property type="match status" value="1"/>
</dbReference>
<feature type="transmembrane region" description="Helical" evidence="2">
    <location>
        <begin position="61"/>
        <end position="83"/>
    </location>
</feature>
<reference evidence="3" key="1">
    <citation type="submission" date="2021-01" db="EMBL/GenBank/DDBJ databases">
        <authorList>
            <person name="Corre E."/>
            <person name="Pelletier E."/>
            <person name="Niang G."/>
            <person name="Scheremetjew M."/>
            <person name="Finn R."/>
            <person name="Kale V."/>
            <person name="Holt S."/>
            <person name="Cochrane G."/>
            <person name="Meng A."/>
            <person name="Brown T."/>
            <person name="Cohen L."/>
        </authorList>
    </citation>
    <scope>NUCLEOTIDE SEQUENCE</scope>
    <source>
        <strain evidence="3">SM1012Den-03</strain>
    </source>
</reference>
<evidence type="ECO:0000256" key="1">
    <source>
        <dbReference type="SAM" id="MobiDB-lite"/>
    </source>
</evidence>
<feature type="compositionally biased region" description="Low complexity" evidence="1">
    <location>
        <begin position="110"/>
        <end position="120"/>
    </location>
</feature>
<name>A0A7S2Q0A5_9STRA</name>
<organism evidence="3">
    <name type="scientific">Skeletonema marinoi</name>
    <dbReference type="NCBI Taxonomy" id="267567"/>
    <lineage>
        <taxon>Eukaryota</taxon>
        <taxon>Sar</taxon>
        <taxon>Stramenopiles</taxon>
        <taxon>Ochrophyta</taxon>
        <taxon>Bacillariophyta</taxon>
        <taxon>Coscinodiscophyceae</taxon>
        <taxon>Thalassiosirophycidae</taxon>
        <taxon>Thalassiosirales</taxon>
        <taxon>Skeletonemataceae</taxon>
        <taxon>Skeletonema</taxon>
        <taxon>Skeletonema marinoi-dohrnii complex</taxon>
    </lineage>
</organism>
<evidence type="ECO:0000256" key="2">
    <source>
        <dbReference type="SAM" id="Phobius"/>
    </source>
</evidence>
<feature type="region of interest" description="Disordered" evidence="1">
    <location>
        <begin position="97"/>
        <end position="120"/>
    </location>
</feature>
<sequence>MSQPQRNTVIDVATTMDAIEMETDADIAGDNAAGSINKSFFSGFQSIMTTLGSFFLNKKSAAVFVAAILFSTGAIFGISMSVITGQYKQQQEDLAAITGHGRSHSHSKSGKSASVSVQSKSGKSASVSVCLSEHEPVDEGGLDFYKCEQKVVECGDIFTDEEIVLTHDVFCANNYWNATHEEKEELDRVNAAITLSGPSASIDCNGYSVRQIYTTPVSPPKYARDCFVSLLGDISDPFEPSPTRPYMRGSCSNYYQAGILLADGAKAINCKAEEFYDGFLIINGGELKKSEASRNTYGVAIQDVSGLRESIVSDVYTHDSFYGIEVRNVASSNAVILQEVTSRHNGGGMHLFGPNITVKDSTTSYNRMEGIFIGSNDLYFWEPQGLYTTKVHFDGQVSSHNNYRHGIWFGSGGPGFGDSPEYAEFTVKGDVSTYLNGYDGLSISSTPNYNITFTVEESGSLNSCKNGGEGLLGGGPRNPVGVDIHSENEVSFIDEGTNGYTCDTTREWYGGQGLPECVACHDACN</sequence>
<dbReference type="AlphaFoldDB" id="A0A7S2Q0A5"/>
<keyword evidence="2" id="KW-0812">Transmembrane</keyword>
<dbReference type="EMBL" id="HBGZ01029997">
    <property type="protein sequence ID" value="CAD9627502.1"/>
    <property type="molecule type" value="Transcribed_RNA"/>
</dbReference>
<keyword evidence="2" id="KW-0472">Membrane</keyword>
<proteinExistence type="predicted"/>
<evidence type="ECO:0000313" key="3">
    <source>
        <dbReference type="EMBL" id="CAD9627502.1"/>
    </source>
</evidence>
<evidence type="ECO:0008006" key="4">
    <source>
        <dbReference type="Google" id="ProtNLM"/>
    </source>
</evidence>
<accession>A0A7S2Q0A5</accession>